<reference evidence="2 3" key="1">
    <citation type="submission" date="2023-05" db="EMBL/GenBank/DDBJ databases">
        <title>B98-5 Cell Line De Novo Hybrid Assembly: An Optical Mapping Approach.</title>
        <authorList>
            <person name="Kananen K."/>
            <person name="Auerbach J.A."/>
            <person name="Kautto E."/>
            <person name="Blachly J.S."/>
        </authorList>
    </citation>
    <scope>NUCLEOTIDE SEQUENCE [LARGE SCALE GENOMIC DNA]</scope>
    <source>
        <strain evidence="2">B95-8</strain>
        <tissue evidence="2">Cell line</tissue>
    </source>
</reference>
<name>A0ABQ9VT95_SAGOE</name>
<protein>
    <submittedName>
        <fullName evidence="2">Uncharacterized protein</fullName>
    </submittedName>
</protein>
<organism evidence="2 3">
    <name type="scientific">Saguinus oedipus</name>
    <name type="common">Cotton-top tamarin</name>
    <name type="synonym">Oedipomidas oedipus</name>
    <dbReference type="NCBI Taxonomy" id="9490"/>
    <lineage>
        <taxon>Eukaryota</taxon>
        <taxon>Metazoa</taxon>
        <taxon>Chordata</taxon>
        <taxon>Craniata</taxon>
        <taxon>Vertebrata</taxon>
        <taxon>Euteleostomi</taxon>
        <taxon>Mammalia</taxon>
        <taxon>Eutheria</taxon>
        <taxon>Euarchontoglires</taxon>
        <taxon>Primates</taxon>
        <taxon>Haplorrhini</taxon>
        <taxon>Platyrrhini</taxon>
        <taxon>Cebidae</taxon>
        <taxon>Callitrichinae</taxon>
        <taxon>Saguinus</taxon>
    </lineage>
</organism>
<gene>
    <name evidence="2" type="ORF">P7K49_012378</name>
</gene>
<evidence type="ECO:0000313" key="2">
    <source>
        <dbReference type="EMBL" id="KAK2112631.1"/>
    </source>
</evidence>
<keyword evidence="3" id="KW-1185">Reference proteome</keyword>
<accession>A0ABQ9VT95</accession>
<proteinExistence type="predicted"/>
<evidence type="ECO:0000256" key="1">
    <source>
        <dbReference type="SAM" id="MobiDB-lite"/>
    </source>
</evidence>
<dbReference type="Proteomes" id="UP001266305">
    <property type="component" value="Unassembled WGS sequence"/>
</dbReference>
<evidence type="ECO:0000313" key="3">
    <source>
        <dbReference type="Proteomes" id="UP001266305"/>
    </source>
</evidence>
<sequence length="104" mass="11441">MARLRGPRFGHSGQFKVWGYSEQRDQGELLSLEEGHSQTLAPKDPLSAAPVWGVVGGDRARSKEDFCVSQESSRRVRAGKGAGGKPPEPRPRGQKMRGRCEVPR</sequence>
<feature type="region of interest" description="Disordered" evidence="1">
    <location>
        <begin position="62"/>
        <end position="104"/>
    </location>
</feature>
<dbReference type="EMBL" id="JASSZA010000005">
    <property type="protein sequence ID" value="KAK2112631.1"/>
    <property type="molecule type" value="Genomic_DNA"/>
</dbReference>
<comment type="caution">
    <text evidence="2">The sequence shown here is derived from an EMBL/GenBank/DDBJ whole genome shotgun (WGS) entry which is preliminary data.</text>
</comment>